<dbReference type="EMBL" id="BGPR01014240">
    <property type="protein sequence ID" value="GBN64357.1"/>
    <property type="molecule type" value="Genomic_DNA"/>
</dbReference>
<name>A0A4Y2QM05_ARAVE</name>
<sequence>MLRAPKAIPVDQHTSVIKRSPYIVSPAGRHMELSSTFKRIFSPIRDIKKIPFALRSHISSPICCQDVRQTETVLIIHTYPCKALFHP</sequence>
<reference evidence="1 2" key="1">
    <citation type="journal article" date="2019" name="Sci. Rep.">
        <title>Orb-weaving spider Araneus ventricosus genome elucidates the spidroin gene catalogue.</title>
        <authorList>
            <person name="Kono N."/>
            <person name="Nakamura H."/>
            <person name="Ohtoshi R."/>
            <person name="Moran D.A.P."/>
            <person name="Shinohara A."/>
            <person name="Yoshida Y."/>
            <person name="Fujiwara M."/>
            <person name="Mori M."/>
            <person name="Tomita M."/>
            <person name="Arakawa K."/>
        </authorList>
    </citation>
    <scope>NUCLEOTIDE SEQUENCE [LARGE SCALE GENOMIC DNA]</scope>
</reference>
<evidence type="ECO:0000313" key="1">
    <source>
        <dbReference type="EMBL" id="GBN64357.1"/>
    </source>
</evidence>
<dbReference type="AlphaFoldDB" id="A0A4Y2QM05"/>
<proteinExistence type="predicted"/>
<evidence type="ECO:0000313" key="2">
    <source>
        <dbReference type="Proteomes" id="UP000499080"/>
    </source>
</evidence>
<gene>
    <name evidence="1" type="ORF">AVEN_58982_1</name>
</gene>
<organism evidence="1 2">
    <name type="scientific">Araneus ventricosus</name>
    <name type="common">Orbweaver spider</name>
    <name type="synonym">Epeira ventricosa</name>
    <dbReference type="NCBI Taxonomy" id="182803"/>
    <lineage>
        <taxon>Eukaryota</taxon>
        <taxon>Metazoa</taxon>
        <taxon>Ecdysozoa</taxon>
        <taxon>Arthropoda</taxon>
        <taxon>Chelicerata</taxon>
        <taxon>Arachnida</taxon>
        <taxon>Araneae</taxon>
        <taxon>Araneomorphae</taxon>
        <taxon>Entelegynae</taxon>
        <taxon>Araneoidea</taxon>
        <taxon>Araneidae</taxon>
        <taxon>Araneus</taxon>
    </lineage>
</organism>
<dbReference type="Proteomes" id="UP000499080">
    <property type="component" value="Unassembled WGS sequence"/>
</dbReference>
<accession>A0A4Y2QM05</accession>
<keyword evidence="2" id="KW-1185">Reference proteome</keyword>
<comment type="caution">
    <text evidence="1">The sequence shown here is derived from an EMBL/GenBank/DDBJ whole genome shotgun (WGS) entry which is preliminary data.</text>
</comment>
<protein>
    <submittedName>
        <fullName evidence="1">Uncharacterized protein</fullName>
    </submittedName>
</protein>